<gene>
    <name evidence="1" type="ORF">BjapCC829_22145</name>
</gene>
<name>A0ABY3QYI9_9BRAD</name>
<keyword evidence="2" id="KW-1185">Reference proteome</keyword>
<dbReference type="Proteomes" id="UP001430990">
    <property type="component" value="Chromosome"/>
</dbReference>
<sequence length="58" mass="6489">MSQEDTLVENPPPPFVEIAFQVTENDSSKEIDFLSSASANMRAYQAMLLEGRPLNFPD</sequence>
<dbReference type="RefSeq" id="WP_231145129.1">
    <property type="nucleotide sequence ID" value="NZ_CP088100.1"/>
</dbReference>
<evidence type="ECO:0000313" key="1">
    <source>
        <dbReference type="EMBL" id="UFW91090.1"/>
    </source>
</evidence>
<reference evidence="1" key="1">
    <citation type="submission" date="2021-11" db="EMBL/GenBank/DDBJ databases">
        <title>Australian commercial rhizobial inoculants.</title>
        <authorList>
            <person name="Kohlmeier M.G."/>
            <person name="O'Hara G.W."/>
            <person name="Colombi E."/>
            <person name="Ramsay J.P."/>
            <person name="Terpolilli J."/>
        </authorList>
    </citation>
    <scope>NUCLEOTIDE SEQUENCE</scope>
    <source>
        <strain evidence="1">CC829</strain>
    </source>
</reference>
<organism evidence="1 2">
    <name type="scientific">Bradyrhizobium barranii</name>
    <dbReference type="NCBI Taxonomy" id="2992140"/>
    <lineage>
        <taxon>Bacteria</taxon>
        <taxon>Pseudomonadati</taxon>
        <taxon>Pseudomonadota</taxon>
        <taxon>Alphaproteobacteria</taxon>
        <taxon>Hyphomicrobiales</taxon>
        <taxon>Nitrobacteraceae</taxon>
        <taxon>Bradyrhizobium</taxon>
    </lineage>
</organism>
<evidence type="ECO:0000313" key="2">
    <source>
        <dbReference type="Proteomes" id="UP001430990"/>
    </source>
</evidence>
<dbReference type="EMBL" id="CP088100">
    <property type="protein sequence ID" value="UFW91090.1"/>
    <property type="molecule type" value="Genomic_DNA"/>
</dbReference>
<proteinExistence type="predicted"/>
<protein>
    <submittedName>
        <fullName evidence="1">Uncharacterized protein</fullName>
    </submittedName>
</protein>
<accession>A0ABY3QYI9</accession>